<gene>
    <name evidence="3" type="ORF">Pmani_023963</name>
</gene>
<dbReference type="PANTHER" id="PTHR16442">
    <property type="entry name" value="RING FINGER PROTEIN 17"/>
    <property type="match status" value="1"/>
</dbReference>
<feature type="domain" description="Tudor" evidence="2">
    <location>
        <begin position="953"/>
        <end position="1011"/>
    </location>
</feature>
<accession>A0AAE1PB08</accession>
<dbReference type="Gene3D" id="2.30.30.140">
    <property type="match status" value="5"/>
</dbReference>
<feature type="domain" description="Tudor" evidence="2">
    <location>
        <begin position="480"/>
        <end position="538"/>
    </location>
</feature>
<dbReference type="PROSITE" id="PS50304">
    <property type="entry name" value="TUDOR"/>
    <property type="match status" value="5"/>
</dbReference>
<organism evidence="3 4">
    <name type="scientific">Petrolisthes manimaculis</name>
    <dbReference type="NCBI Taxonomy" id="1843537"/>
    <lineage>
        <taxon>Eukaryota</taxon>
        <taxon>Metazoa</taxon>
        <taxon>Ecdysozoa</taxon>
        <taxon>Arthropoda</taxon>
        <taxon>Crustacea</taxon>
        <taxon>Multicrustacea</taxon>
        <taxon>Malacostraca</taxon>
        <taxon>Eumalacostraca</taxon>
        <taxon>Eucarida</taxon>
        <taxon>Decapoda</taxon>
        <taxon>Pleocyemata</taxon>
        <taxon>Anomura</taxon>
        <taxon>Galatheoidea</taxon>
        <taxon>Porcellanidae</taxon>
        <taxon>Petrolisthes</taxon>
    </lineage>
</organism>
<comment type="caution">
    <text evidence="3">The sequence shown here is derived from an EMBL/GenBank/DDBJ whole genome shotgun (WGS) entry which is preliminary data.</text>
</comment>
<dbReference type="FunFam" id="2.30.30.140:FF:000018">
    <property type="entry name" value="Serine/threonine-protein kinase 31"/>
    <property type="match status" value="2"/>
</dbReference>
<dbReference type="SUPFAM" id="SSF63748">
    <property type="entry name" value="Tudor/PWWP/MBT"/>
    <property type="match status" value="5"/>
</dbReference>
<dbReference type="SMART" id="SM00333">
    <property type="entry name" value="TUDOR"/>
    <property type="match status" value="5"/>
</dbReference>
<dbReference type="Proteomes" id="UP001292094">
    <property type="component" value="Unassembled WGS sequence"/>
</dbReference>
<feature type="domain" description="Tudor" evidence="2">
    <location>
        <begin position="1237"/>
        <end position="1300"/>
    </location>
</feature>
<dbReference type="Gene3D" id="2.40.50.90">
    <property type="match status" value="3"/>
</dbReference>
<dbReference type="CDD" id="cd20379">
    <property type="entry name" value="Tudor_dTUD-like"/>
    <property type="match status" value="1"/>
</dbReference>
<evidence type="ECO:0000256" key="1">
    <source>
        <dbReference type="SAM" id="MobiDB-lite"/>
    </source>
</evidence>
<reference evidence="3" key="1">
    <citation type="submission" date="2023-11" db="EMBL/GenBank/DDBJ databases">
        <title>Genome assemblies of two species of porcelain crab, Petrolisthes cinctipes and Petrolisthes manimaculis (Anomura: Porcellanidae).</title>
        <authorList>
            <person name="Angst P."/>
        </authorList>
    </citation>
    <scope>NUCLEOTIDE SEQUENCE</scope>
    <source>
        <strain evidence="3">PB745_02</strain>
        <tissue evidence="3">Gill</tissue>
    </source>
</reference>
<feature type="domain" description="Tudor" evidence="2">
    <location>
        <begin position="1419"/>
        <end position="1476"/>
    </location>
</feature>
<sequence>RCGDLVKAVVSYGRGAVLSVRHDTQQLIGLLQLREQQALHRIHDWARELSATLTTHEERLSVEVLERESLLSEARGVVRGEGCVVSPLHLLAKLRQQLSQEPDLQDPHLPQINPFRKDEVNKLAQKISQFLEVKRNDSQNLLFITPTTHTDAEDTLSSFQQSPADLNVSSVSAIEYHTGMETFRSENTVSTNSTDMLFCNDSTYTGDIESTDVALTKPVPRSLLLLQKDARKYLDSHSPSNDRKIEGCGLTQRRSGVGGEECHVSLLQFGDIPNFSNIIQKDYDGGFLLPQDCSSLQEPLSDKSKLLLEGLRIEPADSTSNVSSGASSVTIKDINTQVKSSNTLPLNQPHVSSTWDKKLKLLKWNNKWEMLGARPKNTDDPSEADRDERNKDCHMLPADAVGGMMKRSPSLTSLHSTLSTTTTTLKPSKVTALLMEEVEVVHIKSPSMFYVQRHQDQAKAKRFFKKINAAARKSSPMMETPRCGQVYLGQYTHDDSWYRAVVNLVTSDSIHVEYIDYGNSENLPFSRLRRCPPEYQLESVPSFALVCGLHEVMPARGNSWDTEAIHTFTELVVSVSLQLFVITYTTTNNITKCQVELRRPWKTTGVSNDMPLSVREVLVILEYAVFINESPPDAYKKSREAESIKQYYQPDEIPFGGDGCTVLMSSLMSPDQFCLQLESNMAHLDKLMCDLQFYYSNPKIHCSVDWRLYAPRLGMACVAQYSCDGKWYRALVEDLPARHQVDVKYVDYGNRERLWYNKIYKITDDFLALPIQAIPCSLADIKPVNDKWPDDIVEQMVNLCEPDQLKATFNTIENDVCSVYLMVTEEEGDVDIAEELINLGIAVPSHIGKKLGKTERNHIGLHHIVYETPHKKGIVKSKRALSLLQKKKGLMIGDVKPFSNQYIEVEYLTLILPQCYIHVRPLSSTALYKQLQIQLKEDVEKYESNGDNRDGIDVNKGELCVVCLSRPPHFARAKVLSVIDTKVKVLLIDSGGIETVCISELYPLLEMLGRAKPLGVLVSLCDLLPPGGLSKWPGVTLDRLTEELTSHSSLYVVRKEGSLWDEELQSDILAVELGWMMEVDGGPFSANSVLHVSLNDLLVDDGLAIPHRFPNKGDIKVCEDVKVENPDSTTTINTPLNDLSAPGVNQQETQVEECVSDSENLTTATVETNDVSLSLGVQQWLPAPLPTITTFNATASYVDYEGCIYLQPQTHTRTLELIRESQTIQFAGSNPTDHDLCWSPGDPVVAQFHLDKKWYRASVNKVYLKMDKKGQVKVTFVDYGNTDTVKLSELRRNIIYADIPCLCYKSVLHNVCPITEDGKWGLKLLDFLHKTVVEKLCRVTIMEEPVMNEPLQIKLEIIEPELDLATLLVDKMKVCYFTNTNVEEQSTVDVSFLTSHHQHYTRFIKYINSSIQEFPLSKNLVVGKLYLGKFITGCWYRVKVLNLTPTTVSVLYVDFGNLEVISRHCLRECPSEGQKLPSCAVCVQLHQVQPPHGQEQSWSEESMKAMINCLMGPQGHFLATIIDPGDPMQVALYSINSTADNSTLAYAEVAAKGYIVLKK</sequence>
<dbReference type="PANTHER" id="PTHR16442:SF1">
    <property type="entry name" value="RING FINGER PROTEIN 17"/>
    <property type="match status" value="1"/>
</dbReference>
<protein>
    <recommendedName>
        <fullName evidence="2">Tudor domain-containing protein</fullName>
    </recommendedName>
</protein>
<evidence type="ECO:0000313" key="3">
    <source>
        <dbReference type="EMBL" id="KAK4304077.1"/>
    </source>
</evidence>
<feature type="compositionally biased region" description="Basic and acidic residues" evidence="1">
    <location>
        <begin position="376"/>
        <end position="392"/>
    </location>
</feature>
<dbReference type="GO" id="GO:0005737">
    <property type="term" value="C:cytoplasm"/>
    <property type="evidence" value="ECO:0007669"/>
    <property type="project" value="UniProtKB-ARBA"/>
</dbReference>
<dbReference type="EMBL" id="JAWZYT010002486">
    <property type="protein sequence ID" value="KAK4304077.1"/>
    <property type="molecule type" value="Genomic_DNA"/>
</dbReference>
<name>A0AAE1PB08_9EUCA</name>
<feature type="domain" description="Tudor" evidence="2">
    <location>
        <begin position="710"/>
        <end position="769"/>
    </location>
</feature>
<proteinExistence type="predicted"/>
<keyword evidence="4" id="KW-1185">Reference proteome</keyword>
<dbReference type="InterPro" id="IPR002999">
    <property type="entry name" value="Tudor"/>
</dbReference>
<feature type="non-terminal residue" evidence="3">
    <location>
        <position position="1"/>
    </location>
</feature>
<dbReference type="InterPro" id="IPR035437">
    <property type="entry name" value="SNase_OB-fold_sf"/>
</dbReference>
<evidence type="ECO:0000259" key="2">
    <source>
        <dbReference type="PROSITE" id="PS50304"/>
    </source>
</evidence>
<dbReference type="Pfam" id="PF00567">
    <property type="entry name" value="TUDOR"/>
    <property type="match status" value="5"/>
</dbReference>
<evidence type="ECO:0000313" key="4">
    <source>
        <dbReference type="Proteomes" id="UP001292094"/>
    </source>
</evidence>
<feature type="region of interest" description="Disordered" evidence="1">
    <location>
        <begin position="372"/>
        <end position="392"/>
    </location>
</feature>